<dbReference type="AlphaFoldDB" id="A0AAI8W0A8"/>
<organism evidence="1 2">
    <name type="scientific">Anthostomella pinea</name>
    <dbReference type="NCBI Taxonomy" id="933095"/>
    <lineage>
        <taxon>Eukaryota</taxon>
        <taxon>Fungi</taxon>
        <taxon>Dikarya</taxon>
        <taxon>Ascomycota</taxon>
        <taxon>Pezizomycotina</taxon>
        <taxon>Sordariomycetes</taxon>
        <taxon>Xylariomycetidae</taxon>
        <taxon>Xylariales</taxon>
        <taxon>Xylariaceae</taxon>
        <taxon>Anthostomella</taxon>
    </lineage>
</organism>
<protein>
    <submittedName>
        <fullName evidence="1">Uu.00g021990.m01.CDS01</fullName>
    </submittedName>
</protein>
<proteinExistence type="predicted"/>
<dbReference type="Proteomes" id="UP001295740">
    <property type="component" value="Unassembled WGS sequence"/>
</dbReference>
<accession>A0AAI8W0A8</accession>
<name>A0AAI8W0A8_9PEZI</name>
<evidence type="ECO:0000313" key="2">
    <source>
        <dbReference type="Proteomes" id="UP001295740"/>
    </source>
</evidence>
<gene>
    <name evidence="1" type="ORF">KHLLAP_LOCUS14548</name>
</gene>
<reference evidence="1" key="1">
    <citation type="submission" date="2023-10" db="EMBL/GenBank/DDBJ databases">
        <authorList>
            <person name="Hackl T."/>
        </authorList>
    </citation>
    <scope>NUCLEOTIDE SEQUENCE</scope>
</reference>
<sequence>MASQADQSLSDDVLWYTAKHFLRNPLDVLNLTKSSRSLYEYLKTEILIADIYHTKS</sequence>
<evidence type="ECO:0000313" key="1">
    <source>
        <dbReference type="EMBL" id="CAJ2514080.1"/>
    </source>
</evidence>
<keyword evidence="2" id="KW-1185">Reference proteome</keyword>
<comment type="caution">
    <text evidence="1">The sequence shown here is derived from an EMBL/GenBank/DDBJ whole genome shotgun (WGS) entry which is preliminary data.</text>
</comment>
<dbReference type="EMBL" id="CAUWAG010000020">
    <property type="protein sequence ID" value="CAJ2514080.1"/>
    <property type="molecule type" value="Genomic_DNA"/>
</dbReference>